<feature type="domain" description="SET" evidence="2">
    <location>
        <begin position="728"/>
        <end position="905"/>
    </location>
</feature>
<evidence type="ECO:0000313" key="3">
    <source>
        <dbReference type="EMBL" id="CAI3972857.1"/>
    </source>
</evidence>
<dbReference type="GO" id="GO:0000455">
    <property type="term" value="P:enzyme-directed rRNA pseudouridine synthesis"/>
    <property type="evidence" value="ECO:0007669"/>
    <property type="project" value="TreeGrafter"/>
</dbReference>
<evidence type="ECO:0000256" key="1">
    <source>
        <dbReference type="ARBA" id="ARBA00010876"/>
    </source>
</evidence>
<reference evidence="3" key="1">
    <citation type="submission" date="2022-10" db="EMBL/GenBank/DDBJ databases">
        <authorList>
            <person name="Chen Y."/>
            <person name="Dougan E. K."/>
            <person name="Chan C."/>
            <person name="Rhodes N."/>
            <person name="Thang M."/>
        </authorList>
    </citation>
    <scope>NUCLEOTIDE SEQUENCE</scope>
</reference>
<dbReference type="PANTHER" id="PTHR21600">
    <property type="entry name" value="MITOCHONDRIAL RNA PSEUDOURIDINE SYNTHASE"/>
    <property type="match status" value="1"/>
</dbReference>
<dbReference type="Gene3D" id="1.25.40.10">
    <property type="entry name" value="Tetratricopeptide repeat domain"/>
    <property type="match status" value="1"/>
</dbReference>
<dbReference type="InterPro" id="IPR020103">
    <property type="entry name" value="PsdUridine_synth_cat_dom_sf"/>
</dbReference>
<dbReference type="Gene3D" id="3.90.1410.10">
    <property type="entry name" value="set domain protein methyltransferase, domain 1"/>
    <property type="match status" value="1"/>
</dbReference>
<accession>A0A9P1BG88</accession>
<dbReference type="AlphaFoldDB" id="A0A9P1BG88"/>
<dbReference type="Proteomes" id="UP001152797">
    <property type="component" value="Unassembled WGS sequence"/>
</dbReference>
<dbReference type="EMBL" id="CAMXCT030000038">
    <property type="protein sequence ID" value="CAL4760169.1"/>
    <property type="molecule type" value="Genomic_DNA"/>
</dbReference>
<name>A0A9P1BG88_9DINO</name>
<dbReference type="GO" id="GO:0009982">
    <property type="term" value="F:pseudouridine synthase activity"/>
    <property type="evidence" value="ECO:0007669"/>
    <property type="project" value="InterPro"/>
</dbReference>
<dbReference type="InterPro" id="IPR046341">
    <property type="entry name" value="SET_dom_sf"/>
</dbReference>
<keyword evidence="6" id="KW-1185">Reference proteome</keyword>
<dbReference type="InterPro" id="IPR001214">
    <property type="entry name" value="SET_dom"/>
</dbReference>
<organism evidence="3">
    <name type="scientific">Cladocopium goreaui</name>
    <dbReference type="NCBI Taxonomy" id="2562237"/>
    <lineage>
        <taxon>Eukaryota</taxon>
        <taxon>Sar</taxon>
        <taxon>Alveolata</taxon>
        <taxon>Dinophyceae</taxon>
        <taxon>Suessiales</taxon>
        <taxon>Symbiodiniaceae</taxon>
        <taxon>Cladocopium</taxon>
    </lineage>
</organism>
<dbReference type="Pfam" id="PF00856">
    <property type="entry name" value="SET"/>
    <property type="match status" value="1"/>
</dbReference>
<dbReference type="EMBL" id="CAMXCT010000038">
    <property type="protein sequence ID" value="CAI3972857.1"/>
    <property type="molecule type" value="Genomic_DNA"/>
</dbReference>
<dbReference type="InterPro" id="IPR050188">
    <property type="entry name" value="RluA_PseudoU_synthase"/>
</dbReference>
<dbReference type="OrthoDB" id="341421at2759"/>
<sequence length="1012" mass="112265">MNQLQRWQQWDVALAHLEMFQGNDQQLYHAGIAALKEASHWSAALSLFATLPRRRAALDSFGYAAVAPRKWRESSWLMQDMQQKSLERSMVFVGSMSHWSATLQLLQCMLRALQDVDAACFNAVIASCGWQMGVEILQQMRTAALQADAQGYGAVMRTAASRDWQLALTLLQSMRHDGLDVPSIAINVALAVIPASEVWPRTLEMLARRVRDGGAAAVSDVSFSTAIGACENGMQQHLALTLLWDAEELGIRLPILSLLVAFTRANVQDPEVIYSALKEAAIAIRDAPNALEVAQFWRYSALLGGVPSHQFIQRLTAETKRKLKEFTLEQLVLVAWGAAVTPHGAATMDLVQKELQRRLPGQDSENWRQNVLGILHASSFGGCTSQRCVLQVARSLQRLGRRLDGGQLGAVGGAGAMVEMDLVDRMVLLKPVDWEVSDENMELQVVDFLRDSGSSMPILEDKEFGQGLLHRLDVPSSGLLLMAKTYEAHCDLSVQLAAGHLERDYSVLAHGWAVDRKISAQLYWRRAPVTKAGGRGKPSLTQVKVSKYFLALSSAVTLLAIRIFTGRQHQIRAHLAHVGHPVLTDGKYSSGASYGSDVRLSSHNALHRERLAFRDLQGQRREVTAEFSPHFAAVFQHLVEVATAQQHRTEICEKIGMWCFQMLYSAENYMGCAALRSCERNGHEIWLTCPDGYETDCVEGCVPLRTHCREEETDVISWLRHYGGIVDERLVISDGALGRGLFAKEDVATGDLLLSIPLELIIADTSPCAAIKHLRNELQRGECSFYWPYLKTMHAAELRLPDLWSFEERSLLDGLPTPQDGWQSYTQKYFADCLDTNADALTLHALMLYHTRAGPFGMSPIYDLMNHGYNSTFHGFDAEVGEKGTFWVRAAADIKAGDEVLNSMVNGVAFRPGIAPGMHSEDFDGAPEIFRSRGRSYGFLESPPVMWWFQGLAGLAERHAWIQMDTQGAVRWFETTEHGPGTNLDALLADGQTTLMELQELKTMGTGSAKMG</sequence>
<dbReference type="SUPFAM" id="SSF82199">
    <property type="entry name" value="SET domain"/>
    <property type="match status" value="1"/>
</dbReference>
<comment type="caution">
    <text evidence="3">The sequence shown here is derived from an EMBL/GenBank/DDBJ whole genome shotgun (WGS) entry which is preliminary data.</text>
</comment>
<dbReference type="Pfam" id="PF00849">
    <property type="entry name" value="PseudoU_synth_2"/>
    <property type="match status" value="1"/>
</dbReference>
<dbReference type="InterPro" id="IPR006145">
    <property type="entry name" value="PsdUridine_synth_RsuA/RluA"/>
</dbReference>
<dbReference type="Gene3D" id="3.30.2350.10">
    <property type="entry name" value="Pseudouridine synthase"/>
    <property type="match status" value="1"/>
</dbReference>
<dbReference type="PANTHER" id="PTHR21600:SF87">
    <property type="entry name" value="RNA PSEUDOURIDYLATE SYNTHASE DOMAIN-CONTAINING PROTEIN 1"/>
    <property type="match status" value="1"/>
</dbReference>
<dbReference type="GO" id="GO:0003723">
    <property type="term" value="F:RNA binding"/>
    <property type="evidence" value="ECO:0007669"/>
    <property type="project" value="InterPro"/>
</dbReference>
<evidence type="ECO:0000313" key="6">
    <source>
        <dbReference type="Proteomes" id="UP001152797"/>
    </source>
</evidence>
<dbReference type="SUPFAM" id="SSF55120">
    <property type="entry name" value="Pseudouridine synthase"/>
    <property type="match status" value="1"/>
</dbReference>
<dbReference type="EMBL" id="CAMXCT020000038">
    <property type="protein sequence ID" value="CAL1126232.1"/>
    <property type="molecule type" value="Genomic_DNA"/>
</dbReference>
<dbReference type="CDD" id="cd10527">
    <property type="entry name" value="SET_LSMT"/>
    <property type="match status" value="1"/>
</dbReference>
<evidence type="ECO:0000313" key="5">
    <source>
        <dbReference type="EMBL" id="CAL4760169.1"/>
    </source>
</evidence>
<evidence type="ECO:0000259" key="2">
    <source>
        <dbReference type="PROSITE" id="PS50280"/>
    </source>
</evidence>
<proteinExistence type="inferred from homology"/>
<keyword evidence="5" id="KW-0413">Isomerase</keyword>
<evidence type="ECO:0000313" key="4">
    <source>
        <dbReference type="EMBL" id="CAL1126232.1"/>
    </source>
</evidence>
<gene>
    <name evidence="3" type="ORF">C1SCF055_LOCUS1400</name>
</gene>
<reference evidence="4" key="2">
    <citation type="submission" date="2024-04" db="EMBL/GenBank/DDBJ databases">
        <authorList>
            <person name="Chen Y."/>
            <person name="Shah S."/>
            <person name="Dougan E. K."/>
            <person name="Thang M."/>
            <person name="Chan C."/>
        </authorList>
    </citation>
    <scope>NUCLEOTIDE SEQUENCE [LARGE SCALE GENOMIC DNA]</scope>
</reference>
<dbReference type="PROSITE" id="PS50280">
    <property type="entry name" value="SET"/>
    <property type="match status" value="1"/>
</dbReference>
<dbReference type="CDD" id="cd02869">
    <property type="entry name" value="PseudoU_synth_RluA_like"/>
    <property type="match status" value="1"/>
</dbReference>
<protein>
    <submittedName>
        <fullName evidence="5">Ribosomal large subunit pseudouridine synthase C (23S rRNA pseudouridine(955/2504/2580) synthase) (rRNA pseudouridylate synthase C) (rRNA-uridine isomerase C)</fullName>
    </submittedName>
</protein>
<dbReference type="InterPro" id="IPR011990">
    <property type="entry name" value="TPR-like_helical_dom_sf"/>
</dbReference>
<comment type="similarity">
    <text evidence="1">Belongs to the pseudouridine synthase RluA family.</text>
</comment>